<dbReference type="Gene3D" id="3.90.79.10">
    <property type="entry name" value="Nucleoside Triphosphate Pyrophosphohydrolase"/>
    <property type="match status" value="1"/>
</dbReference>
<dbReference type="PRINTS" id="PR00502">
    <property type="entry name" value="NUDIXFAMILY"/>
</dbReference>
<gene>
    <name evidence="5" type="ORF">NC992_08665</name>
</gene>
<dbReference type="CDD" id="cd18882">
    <property type="entry name" value="NUDIX_Hydrolase"/>
    <property type="match status" value="1"/>
</dbReference>
<name>A0ABV0K2E1_9CYAN</name>
<sequence>MLRTTKPEVAIAILYQGDRFLLQLRDDIPTIAWPGHWAFFGGHLEPGEDPDAAVYRELEEEIGYIAPQLSLFERVEDETVVRHVYHGPLVVPVEQLVLTEGLDLGLWSVDDIHQGQRFSSRAREERPLGPPHRQILLSFLEHRRIEQAI</sequence>
<dbReference type="InterPro" id="IPR020084">
    <property type="entry name" value="NUDIX_hydrolase_CS"/>
</dbReference>
<evidence type="ECO:0000256" key="1">
    <source>
        <dbReference type="ARBA" id="ARBA00001946"/>
    </source>
</evidence>
<evidence type="ECO:0000256" key="2">
    <source>
        <dbReference type="ARBA" id="ARBA00022801"/>
    </source>
</evidence>
<dbReference type="PANTHER" id="PTHR43046">
    <property type="entry name" value="GDP-MANNOSE MANNOSYL HYDROLASE"/>
    <property type="match status" value="1"/>
</dbReference>
<dbReference type="Pfam" id="PF00293">
    <property type="entry name" value="NUDIX"/>
    <property type="match status" value="1"/>
</dbReference>
<dbReference type="SUPFAM" id="SSF55811">
    <property type="entry name" value="Nudix"/>
    <property type="match status" value="1"/>
</dbReference>
<proteinExistence type="inferred from homology"/>
<dbReference type="Proteomes" id="UP001482513">
    <property type="component" value="Unassembled WGS sequence"/>
</dbReference>
<dbReference type="RefSeq" id="WP_190697107.1">
    <property type="nucleotide sequence ID" value="NZ_JAMPKX010000002.1"/>
</dbReference>
<dbReference type="InterPro" id="IPR015797">
    <property type="entry name" value="NUDIX_hydrolase-like_dom_sf"/>
</dbReference>
<protein>
    <submittedName>
        <fullName evidence="5">NUDIX domain-containing protein</fullName>
    </submittedName>
</protein>
<evidence type="ECO:0000256" key="3">
    <source>
        <dbReference type="RuleBase" id="RU003476"/>
    </source>
</evidence>
<comment type="similarity">
    <text evidence="3">Belongs to the Nudix hydrolase family.</text>
</comment>
<dbReference type="InterPro" id="IPR020476">
    <property type="entry name" value="Nudix_hydrolase"/>
</dbReference>
<keyword evidence="6" id="KW-1185">Reference proteome</keyword>
<dbReference type="PANTHER" id="PTHR43046:SF14">
    <property type="entry name" value="MUTT_NUDIX FAMILY PROTEIN"/>
    <property type="match status" value="1"/>
</dbReference>
<evidence type="ECO:0000313" key="6">
    <source>
        <dbReference type="Proteomes" id="UP001482513"/>
    </source>
</evidence>
<comment type="cofactor">
    <cofactor evidence="1">
        <name>Mg(2+)</name>
        <dbReference type="ChEBI" id="CHEBI:18420"/>
    </cofactor>
</comment>
<reference evidence="5 6" key="1">
    <citation type="submission" date="2022-04" db="EMBL/GenBank/DDBJ databases">
        <title>Positive selection, recombination, and allopatry shape intraspecific diversity of widespread and dominant cyanobacteria.</title>
        <authorList>
            <person name="Wei J."/>
            <person name="Shu W."/>
            <person name="Hu C."/>
        </authorList>
    </citation>
    <scope>NUCLEOTIDE SEQUENCE [LARGE SCALE GENOMIC DNA]</scope>
    <source>
        <strain evidence="5 6">DQ-A4</strain>
    </source>
</reference>
<evidence type="ECO:0000313" key="5">
    <source>
        <dbReference type="EMBL" id="MEP0946942.1"/>
    </source>
</evidence>
<evidence type="ECO:0000259" key="4">
    <source>
        <dbReference type="PROSITE" id="PS51462"/>
    </source>
</evidence>
<accession>A0ABV0K2E1</accession>
<keyword evidence="2 3" id="KW-0378">Hydrolase</keyword>
<feature type="domain" description="Nudix hydrolase" evidence="4">
    <location>
        <begin position="4"/>
        <end position="141"/>
    </location>
</feature>
<organism evidence="5 6">
    <name type="scientific">Leptolyngbya subtilissima DQ-A4</name>
    <dbReference type="NCBI Taxonomy" id="2933933"/>
    <lineage>
        <taxon>Bacteria</taxon>
        <taxon>Bacillati</taxon>
        <taxon>Cyanobacteriota</taxon>
        <taxon>Cyanophyceae</taxon>
        <taxon>Leptolyngbyales</taxon>
        <taxon>Leptolyngbyaceae</taxon>
        <taxon>Leptolyngbya group</taxon>
        <taxon>Leptolyngbya</taxon>
    </lineage>
</organism>
<comment type="caution">
    <text evidence="5">The sequence shown here is derived from an EMBL/GenBank/DDBJ whole genome shotgun (WGS) entry which is preliminary data.</text>
</comment>
<dbReference type="InterPro" id="IPR000086">
    <property type="entry name" value="NUDIX_hydrolase_dom"/>
</dbReference>
<dbReference type="EMBL" id="JAMPKX010000002">
    <property type="protein sequence ID" value="MEP0946942.1"/>
    <property type="molecule type" value="Genomic_DNA"/>
</dbReference>
<dbReference type="PROSITE" id="PS51462">
    <property type="entry name" value="NUDIX"/>
    <property type="match status" value="1"/>
</dbReference>
<dbReference type="PROSITE" id="PS00893">
    <property type="entry name" value="NUDIX_BOX"/>
    <property type="match status" value="1"/>
</dbReference>